<keyword evidence="2" id="KW-1185">Reference proteome</keyword>
<dbReference type="eggNOG" id="COG4969">
    <property type="taxonomic scope" value="Bacteria"/>
</dbReference>
<proteinExistence type="predicted"/>
<dbReference type="KEGG" id="nam:NAMH_0287"/>
<gene>
    <name evidence="1" type="ordered locus">NAMH_0287</name>
</gene>
<protein>
    <submittedName>
        <fullName evidence="1">Uncharacterized protein</fullName>
    </submittedName>
</protein>
<sequence>MISIINTTVNSAKQAVETAINYSYMENNDSFKLQDLIKLQGKGWKYNARYRDGDYYFPNKTGTSSYAYIVLDKSKKIVIFRINCNNFDNDTEKDICKEYIQSDMNIANVYNEQHLTY</sequence>
<dbReference type="STRING" id="598659.NAMH_0287"/>
<dbReference type="AlphaFoldDB" id="B9L7V2"/>
<name>B9L7V2_NAUPA</name>
<accession>B9L7V2</accession>
<evidence type="ECO:0000313" key="2">
    <source>
        <dbReference type="Proteomes" id="UP000000448"/>
    </source>
</evidence>
<reference evidence="1 2" key="1">
    <citation type="journal article" date="2009" name="PLoS Genet.">
        <title>Adaptations to submarine hydrothermal environments exemplified by the genome of Nautilia profundicola.</title>
        <authorList>
            <person name="Campbell B.J."/>
            <person name="Smith J.L."/>
            <person name="Hanson T.E."/>
            <person name="Klotz M.G."/>
            <person name="Stein L.Y."/>
            <person name="Lee C.K."/>
            <person name="Wu D."/>
            <person name="Robinson J.M."/>
            <person name="Khouri H.M."/>
            <person name="Eisen J.A."/>
            <person name="Cary S.C."/>
        </authorList>
    </citation>
    <scope>NUCLEOTIDE SEQUENCE [LARGE SCALE GENOMIC DNA]</scope>
    <source>
        <strain evidence="2">ATCC BAA-1463 / DSM 18972 / AmH</strain>
    </source>
</reference>
<dbReference type="RefSeq" id="WP_015902326.1">
    <property type="nucleotide sequence ID" value="NC_012115.1"/>
</dbReference>
<dbReference type="HOGENOM" id="CLU_2082267_0_0_7"/>
<dbReference type="EMBL" id="CP001279">
    <property type="protein sequence ID" value="ACM93274.1"/>
    <property type="molecule type" value="Genomic_DNA"/>
</dbReference>
<dbReference type="Proteomes" id="UP000000448">
    <property type="component" value="Chromosome"/>
</dbReference>
<dbReference type="OrthoDB" id="5334549at2"/>
<organism evidence="1 2">
    <name type="scientific">Nautilia profundicola (strain ATCC BAA-1463 / DSM 18972 / AmH)</name>
    <dbReference type="NCBI Taxonomy" id="598659"/>
    <lineage>
        <taxon>Bacteria</taxon>
        <taxon>Pseudomonadati</taxon>
        <taxon>Campylobacterota</taxon>
        <taxon>Epsilonproteobacteria</taxon>
        <taxon>Nautiliales</taxon>
        <taxon>Nautiliaceae</taxon>
        <taxon>Nautilia</taxon>
    </lineage>
</organism>
<evidence type="ECO:0000313" key="1">
    <source>
        <dbReference type="EMBL" id="ACM93274.1"/>
    </source>
</evidence>